<dbReference type="Pfam" id="PF25056">
    <property type="entry name" value="DUF7793"/>
    <property type="match status" value="1"/>
</dbReference>
<evidence type="ECO:0000313" key="3">
    <source>
        <dbReference type="Proteomes" id="UP000256919"/>
    </source>
</evidence>
<organism evidence="2 3">
    <name type="scientific">Winogradskyella pacifica</name>
    <dbReference type="NCBI Taxonomy" id="664642"/>
    <lineage>
        <taxon>Bacteria</taxon>
        <taxon>Pseudomonadati</taxon>
        <taxon>Bacteroidota</taxon>
        <taxon>Flavobacteriia</taxon>
        <taxon>Flavobacteriales</taxon>
        <taxon>Flavobacteriaceae</taxon>
        <taxon>Winogradskyella</taxon>
    </lineage>
</organism>
<feature type="domain" description="DUF7793" evidence="1">
    <location>
        <begin position="18"/>
        <end position="120"/>
    </location>
</feature>
<dbReference type="OrthoDB" id="1443546at2"/>
<proteinExistence type="predicted"/>
<keyword evidence="3" id="KW-1185">Reference proteome</keyword>
<dbReference type="RefSeq" id="WP_115810985.1">
    <property type="nucleotide sequence ID" value="NZ_QREI01000006.1"/>
</dbReference>
<gene>
    <name evidence="2" type="ORF">DFQ09_10637</name>
</gene>
<accession>A0A3D9LPE5</accession>
<dbReference type="EMBL" id="QREI01000006">
    <property type="protein sequence ID" value="REE08570.1"/>
    <property type="molecule type" value="Genomic_DNA"/>
</dbReference>
<reference evidence="2 3" key="1">
    <citation type="submission" date="2018-07" db="EMBL/GenBank/DDBJ databases">
        <title>Genomic Encyclopedia of Type Strains, Phase III (KMG-III): the genomes of soil and plant-associated and newly described type strains.</title>
        <authorList>
            <person name="Whitman W."/>
        </authorList>
    </citation>
    <scope>NUCLEOTIDE SEQUENCE [LARGE SCALE GENOMIC DNA]</scope>
    <source>
        <strain evidence="2 3">CECT 7948</strain>
    </source>
</reference>
<name>A0A3D9LPE5_9FLAO</name>
<sequence length="122" mass="14109">MKSYKLSFGIIIILKANLVEVIIDDGVVLDMKMVKEYHAFLIEKLEVPFFLLINKKYSYTYTFEAQKSIVNKDIVKAMAVVTHAYVSKLATDVLINMNRNNGWNIKMFKSRKEALGWLENQA</sequence>
<comment type="caution">
    <text evidence="2">The sequence shown here is derived from an EMBL/GenBank/DDBJ whole genome shotgun (WGS) entry which is preliminary data.</text>
</comment>
<evidence type="ECO:0000313" key="2">
    <source>
        <dbReference type="EMBL" id="REE08570.1"/>
    </source>
</evidence>
<dbReference type="AlphaFoldDB" id="A0A3D9LPE5"/>
<dbReference type="InterPro" id="IPR056695">
    <property type="entry name" value="DUF7793"/>
</dbReference>
<dbReference type="Proteomes" id="UP000256919">
    <property type="component" value="Unassembled WGS sequence"/>
</dbReference>
<protein>
    <recommendedName>
        <fullName evidence="1">DUF7793 domain-containing protein</fullName>
    </recommendedName>
</protein>
<evidence type="ECO:0000259" key="1">
    <source>
        <dbReference type="Pfam" id="PF25056"/>
    </source>
</evidence>